<gene>
    <name evidence="2" type="ORF">ENT52_04190</name>
</gene>
<reference evidence="2" key="1">
    <citation type="journal article" date="2020" name="mSystems">
        <title>Genome- and Community-Level Interaction Insights into Carbon Utilization and Element Cycling Functions of Hydrothermarchaeota in Hydrothermal Sediment.</title>
        <authorList>
            <person name="Zhou Z."/>
            <person name="Liu Y."/>
            <person name="Xu W."/>
            <person name="Pan J."/>
            <person name="Luo Z.H."/>
            <person name="Li M."/>
        </authorList>
    </citation>
    <scope>NUCLEOTIDE SEQUENCE [LARGE SCALE GENOMIC DNA]</scope>
    <source>
        <strain evidence="2">SpSt-587</strain>
    </source>
</reference>
<organism evidence="2">
    <name type="scientific">Archaeoglobus fulgidus</name>
    <dbReference type="NCBI Taxonomy" id="2234"/>
    <lineage>
        <taxon>Archaea</taxon>
        <taxon>Methanobacteriati</taxon>
        <taxon>Methanobacteriota</taxon>
        <taxon>Archaeoglobi</taxon>
        <taxon>Archaeoglobales</taxon>
        <taxon>Archaeoglobaceae</taxon>
        <taxon>Archaeoglobus</taxon>
    </lineage>
</organism>
<feature type="transmembrane region" description="Helical" evidence="1">
    <location>
        <begin position="144"/>
        <end position="164"/>
    </location>
</feature>
<keyword evidence="1" id="KW-1133">Transmembrane helix</keyword>
<proteinExistence type="predicted"/>
<protein>
    <submittedName>
        <fullName evidence="2">Uncharacterized protein</fullName>
    </submittedName>
</protein>
<keyword evidence="1" id="KW-0812">Transmembrane</keyword>
<feature type="transmembrane region" description="Helical" evidence="1">
    <location>
        <begin position="170"/>
        <end position="186"/>
    </location>
</feature>
<comment type="caution">
    <text evidence="2">The sequence shown here is derived from an EMBL/GenBank/DDBJ whole genome shotgun (WGS) entry which is preliminary data.</text>
</comment>
<feature type="transmembrane region" description="Helical" evidence="1">
    <location>
        <begin position="118"/>
        <end position="137"/>
    </location>
</feature>
<dbReference type="AlphaFoldDB" id="A0A7J3M1S5"/>
<dbReference type="EMBL" id="DSYZ01000087">
    <property type="protein sequence ID" value="HGT82907.1"/>
    <property type="molecule type" value="Genomic_DNA"/>
</dbReference>
<accession>A0A7J3M1S5</accession>
<feature type="transmembrane region" description="Helical" evidence="1">
    <location>
        <begin position="59"/>
        <end position="77"/>
    </location>
</feature>
<keyword evidence="1" id="KW-0472">Membrane</keyword>
<feature type="transmembrane region" description="Helical" evidence="1">
    <location>
        <begin position="89"/>
        <end position="106"/>
    </location>
</feature>
<name>A0A7J3M1S5_ARCFL</name>
<sequence length="239" mass="26672">MGYLPCAIFGFAIFNLPLPIEIIGNRFSNVSYIEASDPVETVSLIPYAFAGIKNNTLGILSYSPVIAFLIPPAIKALKAKKFSFSNFEKFLLLFSILCFLIYLPFLSDGVAKTGVRDYRFLLPIYIPVAYFLAKAKFEIELRSLPIIALCFAIPAIPLVSLLNIHELLSFAYLAVSTALALTFLLAEKFKNKAEICSLSILPIIFIVSDVTKAYFSPYDIHLTNPMLDRLVELLIWLKG</sequence>
<evidence type="ECO:0000313" key="2">
    <source>
        <dbReference type="EMBL" id="HGT82907.1"/>
    </source>
</evidence>
<evidence type="ECO:0000256" key="1">
    <source>
        <dbReference type="SAM" id="Phobius"/>
    </source>
</evidence>